<reference evidence="1 2" key="1">
    <citation type="journal article" date="2017" name="Antonie Van Leeuwenhoek">
        <title>Rhizobium rhizosphaerae sp. nov., a novel species isolated from rice rhizosphere.</title>
        <authorList>
            <person name="Zhao J.J."/>
            <person name="Zhang J."/>
            <person name="Zhang R.J."/>
            <person name="Zhang C.W."/>
            <person name="Yin H.Q."/>
            <person name="Zhang X.X."/>
        </authorList>
    </citation>
    <scope>NUCLEOTIDE SEQUENCE [LARGE SCALE GENOMIC DNA]</scope>
    <source>
        <strain evidence="1 2">BSs20135</strain>
    </source>
</reference>
<organism evidence="1 2">
    <name type="scientific">Paraglaciecola arctica BSs20135</name>
    <dbReference type="NCBI Taxonomy" id="493475"/>
    <lineage>
        <taxon>Bacteria</taxon>
        <taxon>Pseudomonadati</taxon>
        <taxon>Pseudomonadota</taxon>
        <taxon>Gammaproteobacteria</taxon>
        <taxon>Alteromonadales</taxon>
        <taxon>Alteromonadaceae</taxon>
        <taxon>Paraglaciecola</taxon>
    </lineage>
</organism>
<protein>
    <submittedName>
        <fullName evidence="1">Uncharacterized protein</fullName>
    </submittedName>
</protein>
<accession>K6Z7F7</accession>
<name>K6Z7F7_9ALTE</name>
<gene>
    <name evidence="1" type="ORF">GARC_2404</name>
</gene>
<keyword evidence="2" id="KW-1185">Reference proteome</keyword>
<evidence type="ECO:0000313" key="2">
    <source>
        <dbReference type="Proteomes" id="UP000006327"/>
    </source>
</evidence>
<dbReference type="EMBL" id="BAEO01000029">
    <property type="protein sequence ID" value="GAC19370.1"/>
    <property type="molecule type" value="Genomic_DNA"/>
</dbReference>
<evidence type="ECO:0000313" key="1">
    <source>
        <dbReference type="EMBL" id="GAC19370.1"/>
    </source>
</evidence>
<dbReference type="AlphaFoldDB" id="K6Z7F7"/>
<sequence>MKMKFAQAIFLVGILNVFTVSLAIADELISWNNTVASDFSAQQCVTIHGTPGTPKKCASSYTQKYHCPTIKHPDKHCHHTISGPCTPAVPGTPDVKQCANVSLGNFSIAVDGGVFTEYAGINDSEIAVQTTVNIAMFGKHASLPLTCKIDIGKKVSICMNLLTRTLSQTADSGYSCEIAGADVASISSPGVTANFCMDVTVEGVTGKPTGSVTARVDAGVEFGSANVAGHTLSMGSKDWNPALFSVKF</sequence>
<dbReference type="Proteomes" id="UP000006327">
    <property type="component" value="Unassembled WGS sequence"/>
</dbReference>
<proteinExistence type="predicted"/>
<dbReference type="RefSeq" id="WP_007620110.1">
    <property type="nucleotide sequence ID" value="NZ_BAEO01000029.1"/>
</dbReference>
<comment type="caution">
    <text evidence="1">The sequence shown here is derived from an EMBL/GenBank/DDBJ whole genome shotgun (WGS) entry which is preliminary data.</text>
</comment>